<evidence type="ECO:0000256" key="1">
    <source>
        <dbReference type="SAM" id="MobiDB-lite"/>
    </source>
</evidence>
<protein>
    <submittedName>
        <fullName evidence="2">Unannotated protein</fullName>
    </submittedName>
</protein>
<proteinExistence type="predicted"/>
<reference evidence="2" key="1">
    <citation type="submission" date="2020-05" db="EMBL/GenBank/DDBJ databases">
        <authorList>
            <person name="Chiriac C."/>
            <person name="Salcher M."/>
            <person name="Ghai R."/>
            <person name="Kavagutti S V."/>
        </authorList>
    </citation>
    <scope>NUCLEOTIDE SEQUENCE</scope>
</reference>
<feature type="region of interest" description="Disordered" evidence="1">
    <location>
        <begin position="151"/>
        <end position="170"/>
    </location>
</feature>
<dbReference type="AlphaFoldDB" id="A0A6J6P3B9"/>
<organism evidence="2">
    <name type="scientific">freshwater metagenome</name>
    <dbReference type="NCBI Taxonomy" id="449393"/>
    <lineage>
        <taxon>unclassified sequences</taxon>
        <taxon>metagenomes</taxon>
        <taxon>ecological metagenomes</taxon>
    </lineage>
</organism>
<dbReference type="EMBL" id="CAEZXE010000199">
    <property type="protein sequence ID" value="CAB4693246.1"/>
    <property type="molecule type" value="Genomic_DNA"/>
</dbReference>
<sequence length="188" mass="20941">MIEPAEADFPAAVSTTNAPPMPHAQRVPRQTQCCPLGQRDAQRKRPNSPSRQGASRRANRLHLEDPSRPEAAAQLLPTNPAHRVPRRVLNVRHHQQVSQATATDHRLPHGQASASAPHRLLLRFQSVVPENQTAGRVRVALSIRRQLGRGAEESRHRFARDHSVQKRNAAEEPLAASLYAEVEKQIPQ</sequence>
<feature type="region of interest" description="Disordered" evidence="1">
    <location>
        <begin position="1"/>
        <end position="66"/>
    </location>
</feature>
<name>A0A6J6P3B9_9ZZZZ</name>
<gene>
    <name evidence="2" type="ORF">UFOPK2350_01691</name>
</gene>
<evidence type="ECO:0000313" key="2">
    <source>
        <dbReference type="EMBL" id="CAB4693246.1"/>
    </source>
</evidence>
<accession>A0A6J6P3B9</accession>